<reference evidence="1 2" key="1">
    <citation type="submission" date="2019-04" db="EMBL/GenBank/DDBJ databases">
        <title>Geobacter ruber sp. nov., ferric-reducing bacteria isolated from paddy soil.</title>
        <authorList>
            <person name="Xu Z."/>
            <person name="Masuda Y."/>
            <person name="Itoh H."/>
            <person name="Senoo K."/>
        </authorList>
    </citation>
    <scope>NUCLEOTIDE SEQUENCE [LARGE SCALE GENOMIC DNA]</scope>
    <source>
        <strain evidence="1 2">Red88</strain>
    </source>
</reference>
<dbReference type="Gene3D" id="3.40.50.300">
    <property type="entry name" value="P-loop containing nucleotide triphosphate hydrolases"/>
    <property type="match status" value="1"/>
</dbReference>
<dbReference type="InterPro" id="IPR052732">
    <property type="entry name" value="Cell-binding_unc_protein"/>
</dbReference>
<organism evidence="1 2">
    <name type="scientific">Oryzomonas rubra</name>
    <dbReference type="NCBI Taxonomy" id="2509454"/>
    <lineage>
        <taxon>Bacteria</taxon>
        <taxon>Pseudomonadati</taxon>
        <taxon>Thermodesulfobacteriota</taxon>
        <taxon>Desulfuromonadia</taxon>
        <taxon>Geobacterales</taxon>
        <taxon>Geobacteraceae</taxon>
        <taxon>Oryzomonas</taxon>
    </lineage>
</organism>
<dbReference type="SUPFAM" id="SSF52540">
    <property type="entry name" value="P-loop containing nucleoside triphosphate hydrolases"/>
    <property type="match status" value="1"/>
</dbReference>
<dbReference type="Gene3D" id="3.90.1200.10">
    <property type="match status" value="1"/>
</dbReference>
<dbReference type="InterPro" id="IPR027417">
    <property type="entry name" value="P-loop_NTPase"/>
</dbReference>
<dbReference type="Proteomes" id="UP000324298">
    <property type="component" value="Unassembled WGS sequence"/>
</dbReference>
<dbReference type="OrthoDB" id="9810277at2"/>
<evidence type="ECO:0000313" key="2">
    <source>
        <dbReference type="Proteomes" id="UP000324298"/>
    </source>
</evidence>
<protein>
    <submittedName>
        <fullName evidence="1">Kinase</fullName>
    </submittedName>
</protein>
<comment type="caution">
    <text evidence="1">The sequence shown here is derived from an EMBL/GenBank/DDBJ whole genome shotgun (WGS) entry which is preliminary data.</text>
</comment>
<evidence type="ECO:0000313" key="1">
    <source>
        <dbReference type="EMBL" id="KAA0895088.1"/>
    </source>
</evidence>
<dbReference type="RefSeq" id="WP_149305672.1">
    <property type="nucleotide sequence ID" value="NZ_SRSD01000001.1"/>
</dbReference>
<name>A0A5A9XS62_9BACT</name>
<keyword evidence="1" id="KW-0418">Kinase</keyword>
<sequence length="521" mass="58378">MQRNILKSLLKSSAYPEAVGVVELIQTHVSWIFLAGDTAYKIKKPVDFGFLNFSTIDRRRFYCHEEVRLNSRLCPDIYLGVVEVREAPGGAAFFGDGPIIDYAVKMRRLPAGRMLDQLVARGEVTAADMRAVAKVIADFHLAAATSPAISEYGRRERIMANWQENFAQSAADSPRTPLSSDELEVIREWVSSFVENRAELFEKRIAQGFIRECDGDIHLENICLTNGRIYIFDCIEFNERFRYCDTAADIAFLLMDLDYHRRHDLAEAVLDEYLAASGDAGLPELVDFYKLYRAFVRGKVESFRQNDSGIDPQEQERAGARAAGYFRLARGYIERQRQKATLFITCGLTGSGKSTLAAQLAFELGIATYNSDRVRKQLAALPPDTAIRVPFETGLYSAAASEATYAELLRLAETELAMGRSVIIDACFISRSRRRPFSQLAERLAVRCVVLHCVCPVTEHRRRLVEREAAGENISDGRLEIFELQRDTFQPPDESEGLVVNVATAAAPEALTSPIYARLAP</sequence>
<dbReference type="InterPro" id="IPR011009">
    <property type="entry name" value="Kinase-like_dom_sf"/>
</dbReference>
<dbReference type="EMBL" id="SRSD01000001">
    <property type="protein sequence ID" value="KAA0895088.1"/>
    <property type="molecule type" value="Genomic_DNA"/>
</dbReference>
<dbReference type="Pfam" id="PF13671">
    <property type="entry name" value="AAA_33"/>
    <property type="match status" value="1"/>
</dbReference>
<accession>A0A5A9XS62</accession>
<gene>
    <name evidence="1" type="ORF">ET418_00790</name>
</gene>
<keyword evidence="1" id="KW-0808">Transferase</keyword>
<proteinExistence type="predicted"/>
<dbReference type="SUPFAM" id="SSF56112">
    <property type="entry name" value="Protein kinase-like (PK-like)"/>
    <property type="match status" value="1"/>
</dbReference>
<dbReference type="PANTHER" id="PTHR43883:SF1">
    <property type="entry name" value="GLUCONOKINASE"/>
    <property type="match status" value="1"/>
</dbReference>
<dbReference type="AlphaFoldDB" id="A0A5A9XS62"/>
<dbReference type="PANTHER" id="PTHR43883">
    <property type="entry name" value="SLR0207 PROTEIN"/>
    <property type="match status" value="1"/>
</dbReference>
<dbReference type="GO" id="GO:0016301">
    <property type="term" value="F:kinase activity"/>
    <property type="evidence" value="ECO:0007669"/>
    <property type="project" value="UniProtKB-KW"/>
</dbReference>
<keyword evidence="2" id="KW-1185">Reference proteome</keyword>